<dbReference type="EMBL" id="JBBKZS010000005">
    <property type="protein sequence ID" value="MEJ8855825.1"/>
    <property type="molecule type" value="Genomic_DNA"/>
</dbReference>
<keyword evidence="1" id="KW-1133">Transmembrane helix</keyword>
<dbReference type="InterPro" id="IPR012427">
    <property type="entry name" value="DUF1622"/>
</dbReference>
<dbReference type="RefSeq" id="WP_340335901.1">
    <property type="nucleotide sequence ID" value="NZ_JBBKZS010000005.1"/>
</dbReference>
<sequence>MELEHLEISLREIAHLISLVIETFAVLFIAIGAVAALVQIVRVGIWKHADNAGYQRRAVWLGFARWLMAALTFQLAADIVNTSFSPTWEQVGHLAAVAVIRTFLNYFLEREVEEKNEMQEGFKKRSD</sequence>
<keyword evidence="1" id="KW-0472">Membrane</keyword>
<dbReference type="PANTHER" id="PTHR38468">
    <property type="entry name" value="SLL0939 PROTEIN"/>
    <property type="match status" value="1"/>
</dbReference>
<organism evidence="2 3">
    <name type="scientific">Variovorax robiniae</name>
    <dbReference type="NCBI Taxonomy" id="1836199"/>
    <lineage>
        <taxon>Bacteria</taxon>
        <taxon>Pseudomonadati</taxon>
        <taxon>Pseudomonadota</taxon>
        <taxon>Betaproteobacteria</taxon>
        <taxon>Burkholderiales</taxon>
        <taxon>Comamonadaceae</taxon>
        <taxon>Variovorax</taxon>
    </lineage>
</organism>
<accession>A0ABU8X7L3</accession>
<reference evidence="2 3" key="1">
    <citation type="submission" date="2024-03" db="EMBL/GenBank/DDBJ databases">
        <title>Novel species of the genus Variovorax.</title>
        <authorList>
            <person name="Liu Q."/>
            <person name="Xin Y.-H."/>
        </authorList>
    </citation>
    <scope>NUCLEOTIDE SEQUENCE [LARGE SCALE GENOMIC DNA]</scope>
    <source>
        <strain evidence="2 3">KACC 18901</strain>
    </source>
</reference>
<dbReference type="Pfam" id="PF07784">
    <property type="entry name" value="DUF1622"/>
    <property type="match status" value="1"/>
</dbReference>
<evidence type="ECO:0000256" key="1">
    <source>
        <dbReference type="SAM" id="Phobius"/>
    </source>
</evidence>
<evidence type="ECO:0000313" key="2">
    <source>
        <dbReference type="EMBL" id="MEJ8855825.1"/>
    </source>
</evidence>
<dbReference type="Proteomes" id="UP001367030">
    <property type="component" value="Unassembled WGS sequence"/>
</dbReference>
<proteinExistence type="predicted"/>
<feature type="transmembrane region" description="Helical" evidence="1">
    <location>
        <begin position="13"/>
        <end position="38"/>
    </location>
</feature>
<keyword evidence="3" id="KW-1185">Reference proteome</keyword>
<dbReference type="PANTHER" id="PTHR38468:SF1">
    <property type="entry name" value="SLL0939 PROTEIN"/>
    <property type="match status" value="1"/>
</dbReference>
<comment type="caution">
    <text evidence="2">The sequence shown here is derived from an EMBL/GenBank/DDBJ whole genome shotgun (WGS) entry which is preliminary data.</text>
</comment>
<name>A0ABU8X7L3_9BURK</name>
<feature type="transmembrane region" description="Helical" evidence="1">
    <location>
        <begin position="58"/>
        <end position="79"/>
    </location>
</feature>
<evidence type="ECO:0000313" key="3">
    <source>
        <dbReference type="Proteomes" id="UP001367030"/>
    </source>
</evidence>
<protein>
    <submittedName>
        <fullName evidence="2">DUF1622 domain-containing protein</fullName>
    </submittedName>
</protein>
<gene>
    <name evidence="2" type="ORF">WKW79_14675</name>
</gene>
<feature type="transmembrane region" description="Helical" evidence="1">
    <location>
        <begin position="91"/>
        <end position="108"/>
    </location>
</feature>
<keyword evidence="1" id="KW-0812">Transmembrane</keyword>